<evidence type="ECO:0000313" key="1">
    <source>
        <dbReference type="EMBL" id="KAK4036818.1"/>
    </source>
</evidence>
<protein>
    <submittedName>
        <fullName evidence="1">Uncharacterized protein</fullName>
    </submittedName>
</protein>
<dbReference type="EMBL" id="JAOYFB010000040">
    <property type="protein sequence ID" value="KAK4036818.1"/>
    <property type="molecule type" value="Genomic_DNA"/>
</dbReference>
<sequence>MHNYLLQFCQRLFDQAVSVTAHFGNVLRGEVSLAQMCWNEVPLLSHLSTCAFLHLPWLSKFKQGSLISSCCTRLHMICWILLSLNDKPKCVRELGNRKISVFLILGLPQFDISQVTTVRGKFWKVMLGKVSFAEAKSTLHLKYSSSVHLWIQGPVMAQQRGNGLGNLRRISRIPARYPTQVAVWWSEKSSTATLEELTPRYTPLFVLERLPDTPFQVVNWWSG</sequence>
<organism evidence="1 2">
    <name type="scientific">Daphnia magna</name>
    <dbReference type="NCBI Taxonomy" id="35525"/>
    <lineage>
        <taxon>Eukaryota</taxon>
        <taxon>Metazoa</taxon>
        <taxon>Ecdysozoa</taxon>
        <taxon>Arthropoda</taxon>
        <taxon>Crustacea</taxon>
        <taxon>Branchiopoda</taxon>
        <taxon>Diplostraca</taxon>
        <taxon>Cladocera</taxon>
        <taxon>Anomopoda</taxon>
        <taxon>Daphniidae</taxon>
        <taxon>Daphnia</taxon>
    </lineage>
</organism>
<proteinExistence type="predicted"/>
<comment type="caution">
    <text evidence="1">The sequence shown here is derived from an EMBL/GenBank/DDBJ whole genome shotgun (WGS) entry which is preliminary data.</text>
</comment>
<name>A0ABR0B540_9CRUS</name>
<evidence type="ECO:0000313" key="2">
    <source>
        <dbReference type="Proteomes" id="UP001234178"/>
    </source>
</evidence>
<accession>A0ABR0B540</accession>
<gene>
    <name evidence="1" type="ORF">OUZ56_028854</name>
</gene>
<keyword evidence="2" id="KW-1185">Reference proteome</keyword>
<reference evidence="1 2" key="1">
    <citation type="journal article" date="2023" name="Nucleic Acids Res.">
        <title>The hologenome of Daphnia magna reveals possible DNA methylation and microbiome-mediated evolution of the host genome.</title>
        <authorList>
            <person name="Chaturvedi A."/>
            <person name="Li X."/>
            <person name="Dhandapani V."/>
            <person name="Marshall H."/>
            <person name="Kissane S."/>
            <person name="Cuenca-Cambronero M."/>
            <person name="Asole G."/>
            <person name="Calvet F."/>
            <person name="Ruiz-Romero M."/>
            <person name="Marangio P."/>
            <person name="Guigo R."/>
            <person name="Rago D."/>
            <person name="Mirbahai L."/>
            <person name="Eastwood N."/>
            <person name="Colbourne J.K."/>
            <person name="Zhou J."/>
            <person name="Mallon E."/>
            <person name="Orsini L."/>
        </authorList>
    </citation>
    <scope>NUCLEOTIDE SEQUENCE [LARGE SCALE GENOMIC DNA]</scope>
    <source>
        <strain evidence="1">LRV0_1</strain>
    </source>
</reference>
<dbReference type="Proteomes" id="UP001234178">
    <property type="component" value="Unassembled WGS sequence"/>
</dbReference>